<protein>
    <submittedName>
        <fullName evidence="1">Uncharacterized protein</fullName>
    </submittedName>
</protein>
<gene>
    <name evidence="1" type="ORF">POM88_031182</name>
</gene>
<evidence type="ECO:0000313" key="2">
    <source>
        <dbReference type="Proteomes" id="UP001237642"/>
    </source>
</evidence>
<proteinExistence type="predicted"/>
<dbReference type="AlphaFoldDB" id="A0AAD8MJI4"/>
<dbReference type="EMBL" id="JAUIZM010000007">
    <property type="protein sequence ID" value="KAK1374989.1"/>
    <property type="molecule type" value="Genomic_DNA"/>
</dbReference>
<keyword evidence="2" id="KW-1185">Reference proteome</keyword>
<comment type="caution">
    <text evidence="1">The sequence shown here is derived from an EMBL/GenBank/DDBJ whole genome shotgun (WGS) entry which is preliminary data.</text>
</comment>
<organism evidence="1 2">
    <name type="scientific">Heracleum sosnowskyi</name>
    <dbReference type="NCBI Taxonomy" id="360622"/>
    <lineage>
        <taxon>Eukaryota</taxon>
        <taxon>Viridiplantae</taxon>
        <taxon>Streptophyta</taxon>
        <taxon>Embryophyta</taxon>
        <taxon>Tracheophyta</taxon>
        <taxon>Spermatophyta</taxon>
        <taxon>Magnoliopsida</taxon>
        <taxon>eudicotyledons</taxon>
        <taxon>Gunneridae</taxon>
        <taxon>Pentapetalae</taxon>
        <taxon>asterids</taxon>
        <taxon>campanulids</taxon>
        <taxon>Apiales</taxon>
        <taxon>Apiaceae</taxon>
        <taxon>Apioideae</taxon>
        <taxon>apioid superclade</taxon>
        <taxon>Tordylieae</taxon>
        <taxon>Tordyliinae</taxon>
        <taxon>Heracleum</taxon>
    </lineage>
</organism>
<dbReference type="Proteomes" id="UP001237642">
    <property type="component" value="Unassembled WGS sequence"/>
</dbReference>
<evidence type="ECO:0000313" key="1">
    <source>
        <dbReference type="EMBL" id="KAK1374989.1"/>
    </source>
</evidence>
<name>A0AAD8MJI4_9APIA</name>
<reference evidence="1" key="1">
    <citation type="submission" date="2023-02" db="EMBL/GenBank/DDBJ databases">
        <title>Genome of toxic invasive species Heracleum sosnowskyi carries increased number of genes despite the absence of recent whole-genome duplications.</title>
        <authorList>
            <person name="Schelkunov M."/>
            <person name="Shtratnikova V."/>
            <person name="Makarenko M."/>
            <person name="Klepikova A."/>
            <person name="Omelchenko D."/>
            <person name="Novikova G."/>
            <person name="Obukhova E."/>
            <person name="Bogdanov V."/>
            <person name="Penin A."/>
            <person name="Logacheva M."/>
        </authorList>
    </citation>
    <scope>NUCLEOTIDE SEQUENCE</scope>
    <source>
        <strain evidence="1">Hsosn_3</strain>
        <tissue evidence="1">Leaf</tissue>
    </source>
</reference>
<sequence length="199" mass="22198">MNQLNNFLANYSHLLSTSNLTNLLVANPLDSALASLVSVLPQPTPNIQLFQTLWQIINSTNPLPNAIQDNSLLQSSYISHCNGLVNRANAAYNQDSFTFPNTNFHPQRPSEDFAINNSSAFQMKGRSTPEVLYNDTMRNSSQKETMLPSLVSATDFESFGVKQMNQTSFTTEAPAGTWEELLDDEDGSNNFWKDLIKDL</sequence>
<accession>A0AAD8MJI4</accession>
<reference evidence="1" key="2">
    <citation type="submission" date="2023-05" db="EMBL/GenBank/DDBJ databases">
        <authorList>
            <person name="Schelkunov M.I."/>
        </authorList>
    </citation>
    <scope>NUCLEOTIDE SEQUENCE</scope>
    <source>
        <strain evidence="1">Hsosn_3</strain>
        <tissue evidence="1">Leaf</tissue>
    </source>
</reference>